<dbReference type="Proteomes" id="UP000609726">
    <property type="component" value="Unassembled WGS sequence"/>
</dbReference>
<comment type="caution">
    <text evidence="1">The sequence shown here is derived from an EMBL/GenBank/DDBJ whole genome shotgun (WGS) entry which is preliminary data.</text>
</comment>
<gene>
    <name evidence="1" type="ORF">F2P45_06940</name>
</gene>
<dbReference type="RefSeq" id="WP_166871919.1">
    <property type="nucleotide sequence ID" value="NZ_WHJH01000005.1"/>
</dbReference>
<dbReference type="EMBL" id="WHJH01000005">
    <property type="protein sequence ID" value="NHZ88761.1"/>
    <property type="molecule type" value="Genomic_DNA"/>
</dbReference>
<accession>A0ABX0NPH9</accession>
<proteinExistence type="predicted"/>
<sequence length="141" mass="16219">MFARSPFTRWLLHAARWRGVGLWKNPNGLTMTRVVAQKKSRAFMRAGWRAARRIIARRNCHPTRSRQAVRERIRRHRKRRIATSPELSKGAIVGARNRLEPIGDIAALRISFIDFCAIRSPRCALWRAPGCARPCRLPCPA</sequence>
<protein>
    <submittedName>
        <fullName evidence="1">Uncharacterized protein</fullName>
    </submittedName>
</protein>
<keyword evidence="2" id="KW-1185">Reference proteome</keyword>
<reference evidence="1 2" key="1">
    <citation type="submission" date="2019-10" db="EMBL/GenBank/DDBJ databases">
        <title>Taxonomy of Antarctic Massilia spp.: description of Massilia rubra sp. nov., Massilia aquatica sp. nov., Massilia mucilaginosa sp. nov., Massilia frigida sp. nov. isolated from streams, lakes and regoliths.</title>
        <authorList>
            <person name="Holochova P."/>
            <person name="Sedlacek I."/>
            <person name="Kralova S."/>
            <person name="Maslanova I."/>
            <person name="Busse H.-J."/>
            <person name="Stankova E."/>
            <person name="Vrbovska V."/>
            <person name="Kovarovic V."/>
            <person name="Bartak M."/>
            <person name="Svec P."/>
            <person name="Pantucek R."/>
        </authorList>
    </citation>
    <scope>NUCLEOTIDE SEQUENCE [LARGE SCALE GENOMIC DNA]</scope>
    <source>
        <strain evidence="1 2">CCM 8733</strain>
    </source>
</reference>
<organism evidence="1 2">
    <name type="scientific">Massilia mucilaginosa</name>
    <dbReference type="NCBI Taxonomy" id="2609282"/>
    <lineage>
        <taxon>Bacteria</taxon>
        <taxon>Pseudomonadati</taxon>
        <taxon>Pseudomonadota</taxon>
        <taxon>Betaproteobacteria</taxon>
        <taxon>Burkholderiales</taxon>
        <taxon>Oxalobacteraceae</taxon>
        <taxon>Telluria group</taxon>
        <taxon>Massilia</taxon>
    </lineage>
</organism>
<name>A0ABX0NPH9_9BURK</name>
<evidence type="ECO:0000313" key="1">
    <source>
        <dbReference type="EMBL" id="NHZ88761.1"/>
    </source>
</evidence>
<evidence type="ECO:0000313" key="2">
    <source>
        <dbReference type="Proteomes" id="UP000609726"/>
    </source>
</evidence>